<evidence type="ECO:0000313" key="2">
    <source>
        <dbReference type="EMBL" id="CAI8041761.1"/>
    </source>
</evidence>
<dbReference type="EMBL" id="CASHTH010003208">
    <property type="protein sequence ID" value="CAI8041761.1"/>
    <property type="molecule type" value="Genomic_DNA"/>
</dbReference>
<reference evidence="2" key="1">
    <citation type="submission" date="2023-03" db="EMBL/GenBank/DDBJ databases">
        <authorList>
            <person name="Steffen K."/>
            <person name="Cardenas P."/>
        </authorList>
    </citation>
    <scope>NUCLEOTIDE SEQUENCE</scope>
</reference>
<organism evidence="2 3">
    <name type="scientific">Geodia barretti</name>
    <name type="common">Barrett's horny sponge</name>
    <dbReference type="NCBI Taxonomy" id="519541"/>
    <lineage>
        <taxon>Eukaryota</taxon>
        <taxon>Metazoa</taxon>
        <taxon>Porifera</taxon>
        <taxon>Demospongiae</taxon>
        <taxon>Heteroscleromorpha</taxon>
        <taxon>Tetractinellida</taxon>
        <taxon>Astrophorina</taxon>
        <taxon>Geodiidae</taxon>
        <taxon>Geodia</taxon>
    </lineage>
</organism>
<dbReference type="AlphaFoldDB" id="A0AA35T6M8"/>
<accession>A0AA35T6M8</accession>
<keyword evidence="1" id="KW-0732">Signal</keyword>
<dbReference type="Proteomes" id="UP001174909">
    <property type="component" value="Unassembled WGS sequence"/>
</dbReference>
<name>A0AA35T6M8_GEOBA</name>
<evidence type="ECO:0000313" key="3">
    <source>
        <dbReference type="Proteomes" id="UP001174909"/>
    </source>
</evidence>
<sequence length="64" mass="7035">FHLSLQYSLLSCIILYCDVPLSGGRPVFINWMRGEREVGVVYPGKEMTTVDLTPGGTICSLLST</sequence>
<proteinExistence type="predicted"/>
<gene>
    <name evidence="2" type="ORF">GBAR_LOCUS23172</name>
</gene>
<comment type="caution">
    <text evidence="2">The sequence shown here is derived from an EMBL/GenBank/DDBJ whole genome shotgun (WGS) entry which is preliminary data.</text>
</comment>
<feature type="non-terminal residue" evidence="2">
    <location>
        <position position="1"/>
    </location>
</feature>
<keyword evidence="3" id="KW-1185">Reference proteome</keyword>
<evidence type="ECO:0000256" key="1">
    <source>
        <dbReference type="SAM" id="SignalP"/>
    </source>
</evidence>
<protein>
    <submittedName>
        <fullName evidence="2">Uncharacterized protein</fullName>
    </submittedName>
</protein>
<feature type="non-terminal residue" evidence="2">
    <location>
        <position position="64"/>
    </location>
</feature>
<feature type="chain" id="PRO_5041204887" evidence="1">
    <location>
        <begin position="25"/>
        <end position="64"/>
    </location>
</feature>
<feature type="signal peptide" evidence="1">
    <location>
        <begin position="1"/>
        <end position="24"/>
    </location>
</feature>